<dbReference type="PANTHER" id="PTHR15907">
    <property type="entry name" value="DUF614 FAMILY PROTEIN-RELATED"/>
    <property type="match status" value="1"/>
</dbReference>
<dbReference type="NCBIfam" id="TIGR01571">
    <property type="entry name" value="A_thal_Cys_rich"/>
    <property type="match status" value="1"/>
</dbReference>
<accession>A0ABR0YB78</accession>
<evidence type="ECO:0000313" key="3">
    <source>
        <dbReference type="Proteomes" id="UP001369086"/>
    </source>
</evidence>
<evidence type="ECO:0000256" key="1">
    <source>
        <dbReference type="ARBA" id="ARBA00009024"/>
    </source>
</evidence>
<comment type="similarity">
    <text evidence="1">Belongs to the cornifelin family.</text>
</comment>
<evidence type="ECO:0000313" key="2">
    <source>
        <dbReference type="EMBL" id="KAK6469730.1"/>
    </source>
</evidence>
<dbReference type="EMBL" id="JAHFZB010000038">
    <property type="protein sequence ID" value="KAK6469730.1"/>
    <property type="molecule type" value="Genomic_DNA"/>
</dbReference>
<protein>
    <submittedName>
        <fullName evidence="2">Cornifelin-like protein A-like</fullName>
    </submittedName>
</protein>
<organism evidence="2 3">
    <name type="scientific">Huso huso</name>
    <name type="common">Beluga</name>
    <name type="synonym">Acipenser huso</name>
    <dbReference type="NCBI Taxonomy" id="61971"/>
    <lineage>
        <taxon>Eukaryota</taxon>
        <taxon>Metazoa</taxon>
        <taxon>Chordata</taxon>
        <taxon>Craniata</taxon>
        <taxon>Vertebrata</taxon>
        <taxon>Euteleostomi</taxon>
        <taxon>Actinopterygii</taxon>
        <taxon>Chondrostei</taxon>
        <taxon>Acipenseriformes</taxon>
        <taxon>Acipenseridae</taxon>
        <taxon>Huso</taxon>
    </lineage>
</organism>
<sequence>MSKKAAVAAAVNEEAVVRAQPQVTVNTVSAASDKVLWSSGLYDCMKDIKICLCGTFCPCILACNVAEGFGECLLLPCLSGTLMAIRTGMRERHHIAGTVCNDWVAFTCCAPCALCQLAREMKSRGMA</sequence>
<dbReference type="Proteomes" id="UP001369086">
    <property type="component" value="Unassembled WGS sequence"/>
</dbReference>
<keyword evidence="3" id="KW-1185">Reference proteome</keyword>
<gene>
    <name evidence="2" type="ORF">HHUSO_G32114</name>
</gene>
<proteinExistence type="inferred from homology"/>
<dbReference type="InterPro" id="IPR006461">
    <property type="entry name" value="PLAC_motif_containing"/>
</dbReference>
<reference evidence="2 3" key="1">
    <citation type="submission" date="2021-05" db="EMBL/GenBank/DDBJ databases">
        <authorList>
            <person name="Zahm M."/>
            <person name="Klopp C."/>
            <person name="Cabau C."/>
            <person name="Kuhl H."/>
            <person name="Suciu R."/>
            <person name="Ciorpac M."/>
            <person name="Holostenco D."/>
            <person name="Gessner J."/>
            <person name="Wuertz S."/>
            <person name="Hohne C."/>
            <person name="Stock M."/>
            <person name="Gislard M."/>
            <person name="Lluch J."/>
            <person name="Milhes M."/>
            <person name="Lampietro C."/>
            <person name="Lopez Roques C."/>
            <person name="Donnadieu C."/>
            <person name="Du K."/>
            <person name="Schartl M."/>
            <person name="Guiguen Y."/>
        </authorList>
    </citation>
    <scope>NUCLEOTIDE SEQUENCE [LARGE SCALE GENOMIC DNA]</scope>
    <source>
        <strain evidence="2">Hh-F2</strain>
        <tissue evidence="2">Blood</tissue>
    </source>
</reference>
<comment type="caution">
    <text evidence="2">The sequence shown here is derived from an EMBL/GenBank/DDBJ whole genome shotgun (WGS) entry which is preliminary data.</text>
</comment>
<dbReference type="Pfam" id="PF04749">
    <property type="entry name" value="PLAC8"/>
    <property type="match status" value="1"/>
</dbReference>
<name>A0ABR0YB78_HUSHU</name>